<reference evidence="10" key="2">
    <citation type="submission" date="2020-09" db="EMBL/GenBank/DDBJ databases">
        <authorList>
            <person name="Sun Q."/>
            <person name="Zhou Y."/>
        </authorList>
    </citation>
    <scope>NUCLEOTIDE SEQUENCE</scope>
    <source>
        <strain evidence="10">CGMCC 4.7308</strain>
    </source>
</reference>
<dbReference type="AlphaFoldDB" id="A0A917WDM6"/>
<keyword evidence="11" id="KW-1185">Reference proteome</keyword>
<comment type="subcellular location">
    <subcellularLocation>
        <location evidence="1">Cell membrane</location>
        <topology evidence="1">Multi-pass membrane protein</topology>
    </subcellularLocation>
</comment>
<proteinExistence type="inferred from homology"/>
<dbReference type="Proteomes" id="UP000655208">
    <property type="component" value="Unassembled WGS sequence"/>
</dbReference>
<evidence type="ECO:0000256" key="1">
    <source>
        <dbReference type="ARBA" id="ARBA00004651"/>
    </source>
</evidence>
<protein>
    <submittedName>
        <fullName evidence="10">AI-2E family transporter</fullName>
    </submittedName>
</protein>
<sequence>MSHPRASSSGTRVLSALRASAVVSAYCLVVVAGLAVVWWLLGWMWVAVLPVCLALLVSTLVWPLARFLRRHGWPPLLVAAVVTAGTVLLVAGLVVVVVLPVAGQATEVATGVSSGVDTVRQWLRGPPFNLGSDQLGSAVDAAIGQLQSSTGEILGTVLSGVGVLGTGLVTIAMAVVLTFFMLKDGPAFLPWLGRQLGGRAGPHVAELGRRCYDALGAFMRSQALVGLADAVGIAIGLLVVGVPLVLPLAVLTFLGAFVPVVGAFVAGAVAVLIALVSNGLTDALIVLGVIVLVQQLEGNVWQPILQGRSLRLHPAIVLLAVVVGGNRAGVVGALLAVPVAAVVAVFWRYGREQLSRSSGPSGRDTAGEAEETDDA</sequence>
<evidence type="ECO:0000256" key="7">
    <source>
        <dbReference type="ARBA" id="ARBA00023136"/>
    </source>
</evidence>
<organism evidence="10 11">
    <name type="scientific">Nakamurella endophytica</name>
    <dbReference type="NCBI Taxonomy" id="1748367"/>
    <lineage>
        <taxon>Bacteria</taxon>
        <taxon>Bacillati</taxon>
        <taxon>Actinomycetota</taxon>
        <taxon>Actinomycetes</taxon>
        <taxon>Nakamurellales</taxon>
        <taxon>Nakamurellaceae</taxon>
        <taxon>Nakamurella</taxon>
    </lineage>
</organism>
<dbReference type="RefSeq" id="WP_188940487.1">
    <property type="nucleotide sequence ID" value="NZ_BMNA01000002.1"/>
</dbReference>
<evidence type="ECO:0000256" key="4">
    <source>
        <dbReference type="ARBA" id="ARBA00022475"/>
    </source>
</evidence>
<dbReference type="PANTHER" id="PTHR21716:SF53">
    <property type="entry name" value="PERMEASE PERM-RELATED"/>
    <property type="match status" value="1"/>
</dbReference>
<dbReference type="PANTHER" id="PTHR21716">
    <property type="entry name" value="TRANSMEMBRANE PROTEIN"/>
    <property type="match status" value="1"/>
</dbReference>
<evidence type="ECO:0000256" key="8">
    <source>
        <dbReference type="SAM" id="MobiDB-lite"/>
    </source>
</evidence>
<comment type="similarity">
    <text evidence="2">Belongs to the autoinducer-2 exporter (AI-2E) (TC 2.A.86) family.</text>
</comment>
<evidence type="ECO:0000256" key="2">
    <source>
        <dbReference type="ARBA" id="ARBA00009773"/>
    </source>
</evidence>
<keyword evidence="7 9" id="KW-0472">Membrane</keyword>
<feature type="transmembrane region" description="Helical" evidence="9">
    <location>
        <begin position="224"/>
        <end position="246"/>
    </location>
</feature>
<dbReference type="EMBL" id="BMNA01000002">
    <property type="protein sequence ID" value="GGL93016.1"/>
    <property type="molecule type" value="Genomic_DNA"/>
</dbReference>
<keyword evidence="5 9" id="KW-0812">Transmembrane</keyword>
<feature type="transmembrane region" description="Helical" evidence="9">
    <location>
        <begin position="21"/>
        <end position="41"/>
    </location>
</feature>
<keyword evidence="6 9" id="KW-1133">Transmembrane helix</keyword>
<feature type="transmembrane region" description="Helical" evidence="9">
    <location>
        <begin position="77"/>
        <end position="102"/>
    </location>
</feature>
<name>A0A917WDM6_9ACTN</name>
<keyword evidence="4" id="KW-1003">Cell membrane</keyword>
<comment type="caution">
    <text evidence="10">The sequence shown here is derived from an EMBL/GenBank/DDBJ whole genome shotgun (WGS) entry which is preliminary data.</text>
</comment>
<dbReference type="GO" id="GO:0055085">
    <property type="term" value="P:transmembrane transport"/>
    <property type="evidence" value="ECO:0007669"/>
    <property type="project" value="TreeGrafter"/>
</dbReference>
<dbReference type="GO" id="GO:0005886">
    <property type="term" value="C:plasma membrane"/>
    <property type="evidence" value="ECO:0007669"/>
    <property type="project" value="UniProtKB-SubCell"/>
</dbReference>
<gene>
    <name evidence="10" type="ORF">GCM10011594_11000</name>
</gene>
<evidence type="ECO:0000313" key="10">
    <source>
        <dbReference type="EMBL" id="GGL93016.1"/>
    </source>
</evidence>
<evidence type="ECO:0000256" key="9">
    <source>
        <dbReference type="SAM" id="Phobius"/>
    </source>
</evidence>
<keyword evidence="3" id="KW-0813">Transport</keyword>
<evidence type="ECO:0000313" key="11">
    <source>
        <dbReference type="Proteomes" id="UP000655208"/>
    </source>
</evidence>
<dbReference type="Pfam" id="PF01594">
    <property type="entry name" value="AI-2E_transport"/>
    <property type="match status" value="1"/>
</dbReference>
<reference evidence="10" key="1">
    <citation type="journal article" date="2014" name="Int. J. Syst. Evol. Microbiol.">
        <title>Complete genome sequence of Corynebacterium casei LMG S-19264T (=DSM 44701T), isolated from a smear-ripened cheese.</title>
        <authorList>
            <consortium name="US DOE Joint Genome Institute (JGI-PGF)"/>
            <person name="Walter F."/>
            <person name="Albersmeier A."/>
            <person name="Kalinowski J."/>
            <person name="Ruckert C."/>
        </authorList>
    </citation>
    <scope>NUCLEOTIDE SEQUENCE</scope>
    <source>
        <strain evidence="10">CGMCC 4.7308</strain>
    </source>
</reference>
<dbReference type="InterPro" id="IPR002549">
    <property type="entry name" value="AI-2E-like"/>
</dbReference>
<feature type="transmembrane region" description="Helical" evidence="9">
    <location>
        <begin position="252"/>
        <end position="276"/>
    </location>
</feature>
<feature type="region of interest" description="Disordered" evidence="8">
    <location>
        <begin position="354"/>
        <end position="375"/>
    </location>
</feature>
<feature type="transmembrane region" description="Helical" evidence="9">
    <location>
        <begin position="47"/>
        <end position="65"/>
    </location>
</feature>
<evidence type="ECO:0000256" key="3">
    <source>
        <dbReference type="ARBA" id="ARBA00022448"/>
    </source>
</evidence>
<accession>A0A917WDM6</accession>
<feature type="transmembrane region" description="Helical" evidence="9">
    <location>
        <begin position="157"/>
        <end position="182"/>
    </location>
</feature>
<evidence type="ECO:0000256" key="6">
    <source>
        <dbReference type="ARBA" id="ARBA00022989"/>
    </source>
</evidence>
<feature type="transmembrane region" description="Helical" evidence="9">
    <location>
        <begin position="316"/>
        <end position="347"/>
    </location>
</feature>
<evidence type="ECO:0000256" key="5">
    <source>
        <dbReference type="ARBA" id="ARBA00022692"/>
    </source>
</evidence>